<sequence>MEKEMKDLPELLTVEEMANFLKIQKNKAYNLIYKKQVPILRLGSQIRIPKCLFIKWIRENKITLE</sequence>
<protein>
    <submittedName>
        <fullName evidence="2">DNA-binding protein</fullName>
    </submittedName>
</protein>
<dbReference type="EMBL" id="JDRY01000174">
    <property type="protein sequence ID" value="KGM93056.1"/>
    <property type="molecule type" value="Genomic_DNA"/>
</dbReference>
<dbReference type="InterPro" id="IPR041657">
    <property type="entry name" value="HTH_17"/>
</dbReference>
<evidence type="ECO:0000313" key="3">
    <source>
        <dbReference type="Proteomes" id="UP000030014"/>
    </source>
</evidence>
<evidence type="ECO:0000259" key="1">
    <source>
        <dbReference type="Pfam" id="PF12728"/>
    </source>
</evidence>
<comment type="caution">
    <text evidence="2">The sequence shown here is derived from an EMBL/GenBank/DDBJ whole genome shotgun (WGS) entry which is preliminary data.</text>
</comment>
<name>A0A0A0HYB2_CLOBO</name>
<gene>
    <name evidence="2" type="ORF">Z955_16135</name>
</gene>
<keyword evidence="2" id="KW-0238">DNA-binding</keyword>
<dbReference type="GO" id="GO:0003677">
    <property type="term" value="F:DNA binding"/>
    <property type="evidence" value="ECO:0007669"/>
    <property type="project" value="UniProtKB-KW"/>
</dbReference>
<dbReference type="RefSeq" id="WP_039260285.1">
    <property type="nucleotide sequence ID" value="NZ_JDRY01000174.1"/>
</dbReference>
<dbReference type="AlphaFoldDB" id="A0A0A0HYB2"/>
<accession>A0A0A0HYB2</accession>
<feature type="domain" description="Helix-turn-helix" evidence="1">
    <location>
        <begin position="11"/>
        <end position="60"/>
    </location>
</feature>
<dbReference type="Proteomes" id="UP000030014">
    <property type="component" value="Unassembled WGS sequence"/>
</dbReference>
<dbReference type="Pfam" id="PF12728">
    <property type="entry name" value="HTH_17"/>
    <property type="match status" value="1"/>
</dbReference>
<dbReference type="InterPro" id="IPR010093">
    <property type="entry name" value="SinI_DNA-bd"/>
</dbReference>
<reference evidence="2 3" key="1">
    <citation type="submission" date="2014-01" db="EMBL/GenBank/DDBJ databases">
        <title>Plasmidome dynamics in the species complex Clostridium novyi sensu lato converts strains of independent lineages into distinctly different pathogens.</title>
        <authorList>
            <person name="Skarin H."/>
            <person name="Segerman B."/>
        </authorList>
    </citation>
    <scope>NUCLEOTIDE SEQUENCE [LARGE SCALE GENOMIC DNA]</scope>
    <source>
        <strain evidence="2 3">DC5</strain>
    </source>
</reference>
<evidence type="ECO:0000313" key="2">
    <source>
        <dbReference type="EMBL" id="KGM93056.1"/>
    </source>
</evidence>
<proteinExistence type="predicted"/>
<dbReference type="NCBIfam" id="TIGR01764">
    <property type="entry name" value="excise"/>
    <property type="match status" value="1"/>
</dbReference>
<organism evidence="2 3">
    <name type="scientific">Clostridium botulinum C/D str. DC5</name>
    <dbReference type="NCBI Taxonomy" id="1443128"/>
    <lineage>
        <taxon>Bacteria</taxon>
        <taxon>Bacillati</taxon>
        <taxon>Bacillota</taxon>
        <taxon>Clostridia</taxon>
        <taxon>Eubacteriales</taxon>
        <taxon>Clostridiaceae</taxon>
        <taxon>Clostridium</taxon>
    </lineage>
</organism>